<organism evidence="3 4">
    <name type="scientific">Aspergillus clavatus (strain ATCC 1007 / CBS 513.65 / DSM 816 / NCTC 3887 / NRRL 1 / QM 1276 / 107)</name>
    <dbReference type="NCBI Taxonomy" id="344612"/>
    <lineage>
        <taxon>Eukaryota</taxon>
        <taxon>Fungi</taxon>
        <taxon>Dikarya</taxon>
        <taxon>Ascomycota</taxon>
        <taxon>Pezizomycotina</taxon>
        <taxon>Eurotiomycetes</taxon>
        <taxon>Eurotiomycetidae</taxon>
        <taxon>Eurotiales</taxon>
        <taxon>Aspergillaceae</taxon>
        <taxon>Aspergillus</taxon>
        <taxon>Aspergillus subgen. Fumigati</taxon>
    </lineage>
</organism>
<sequence>MSRMGGRDRVDRADDISALSLDIARRASVSPGQAQSTERDDDANSNTSSSSEEDAQREHLQPARREEDEHPKSWIPYTFQHRYLFSLSLITLILCLLCFLFFWWSETHYGLGKDDGSSALVFGWRFSPTLITVIYIQLIAMLFEDAKRTEPFARLARPAGSSAAASILQSPAPWWIALRDSFSRKKNGSRKPNWVFLCATIVNILGFLAISPLSSAFFVSEDVSVPRKVSFRRLSPRVDSKMPLDIDRTTYFRTIGNLLRNVSTSPWITDTYTALPFWPAYWQDEPLTSLSSEASQTWTADTMVFRSELDCTSMSVADIGAKNTTYGNFTDVPSISANWTSNDGCQFGLAVPMVHDMVRYGGGSWSNTSGLLFMGKQSFTDGQVNSELSYVSSSLARGCEQKEVIILSEPLTTADGQPKALLCSTTYTMANVNATMTLSAEGSHLSFDEGEYNRKKTEVPAKLINSTHLQDLILSPDWSRYMTSLIWTDSPDMGGPSVLLGALYTFNMSNLLTDPDLLSRISRVKQRIFGEVLQSALAQPEVASKQEILGETETVERRVVVVAGPAIAMGVLFFVSLCLLLAIWWLSRLRNRPLRLDSDPATAASVAHLIADNDRTRMFFRELDQSSRKVMEIALKDRRYRIDEEGISEVYSGLPNNPCFNQDGQNYQLASVTKWTPIILRRPTLLAMIVCLIVTIVGISVLYHFAETSELYQQAFIYQASITIFNKNLPTIAPFSMIPTLIAVIIGLWWTAIDDAFRRLQPFLAMSRGSPQLSKGVYLSYQSSYWIWAAAKAAFNQHWLLFLITSGTALSPIFTTSMSALFERSPGDITEFVTLSRQLEVRQIPLVFETMENAGAQFLNDYASQVIQNLYRNLSSHWMYSAPIQLALNGSQPAWSQEGWNFVPVDLSSISTSSPLLASNALDQENVPVAPAVNVSLQTPALRGRIECSPFSDLLNLSSWLSIDDLSNRTIWDSSTTPKDVKIGYELGALRRTPGIPNMMYSASAIQNRSTCLGCTSVFANPSQIICCGNSSDPVGSNVAVGYWSPNAGDSWSARSWQHNFTTKWISGRAKGGVHRISRYGEDREDHLVFMSVPSITAMNCNPIVESANAEVLVNPITGEIQSYKILDEPQMESSAFSDVFLPHAGGFVNRSTGLMVYNATVSYGPLFLTSMLTAADTIRMYGSTRVGGFMSAENVYDNTFNFRDETAGLNLDLMTYAMFSMARQDPSALLDIDTFQSMAQKTFSTFFQHFVSNNVSMITGGWAYQSINASLPPDLGLAMEDAYSASGASRARLSDYQDVRQPVSHTNRTVVAKVSRRVELLQMNTVALGLSIGILAWLMIVTIVIAVLQRQYLGSLIRNIECLGDVLVLVAGSDKLVRVVREINRGALKQDELDNLHARLGWFVDTQGRLRWGIEVEEDIMNVPRTKWVSAPRDAQKQESIVREQAILIDRDD</sequence>
<keyword evidence="2" id="KW-0472">Membrane</keyword>
<proteinExistence type="predicted"/>
<keyword evidence="2" id="KW-1133">Transmembrane helix</keyword>
<dbReference type="VEuPathDB" id="FungiDB:ACLA_004430"/>
<dbReference type="InterPro" id="IPR021840">
    <property type="entry name" value="DUF3433"/>
</dbReference>
<keyword evidence="2" id="KW-0812">Transmembrane</keyword>
<dbReference type="OrthoDB" id="3248909at2759"/>
<dbReference type="PANTHER" id="PTHR37544:SF3">
    <property type="entry name" value="SPRAY"/>
    <property type="match status" value="1"/>
</dbReference>
<dbReference type="Proteomes" id="UP000006701">
    <property type="component" value="Unassembled WGS sequence"/>
</dbReference>
<protein>
    <submittedName>
        <fullName evidence="3">Uncharacterized protein</fullName>
    </submittedName>
</protein>
<evidence type="ECO:0000313" key="3">
    <source>
        <dbReference type="EMBL" id="EAW15029.1"/>
    </source>
</evidence>
<evidence type="ECO:0000256" key="2">
    <source>
        <dbReference type="SAM" id="Phobius"/>
    </source>
</evidence>
<accession>A1C5R1</accession>
<dbReference type="HOGENOM" id="CLU_003476_0_0_1"/>
<reference evidence="3 4" key="1">
    <citation type="journal article" date="2008" name="PLoS Genet.">
        <title>Genomic islands in the pathogenic filamentous fungus Aspergillus fumigatus.</title>
        <authorList>
            <person name="Fedorova N.D."/>
            <person name="Khaldi N."/>
            <person name="Joardar V.S."/>
            <person name="Maiti R."/>
            <person name="Amedeo P."/>
            <person name="Anderson M.J."/>
            <person name="Crabtree J."/>
            <person name="Silva J.C."/>
            <person name="Badger J.H."/>
            <person name="Albarraq A."/>
            <person name="Angiuoli S."/>
            <person name="Bussey H."/>
            <person name="Bowyer P."/>
            <person name="Cotty P.J."/>
            <person name="Dyer P.S."/>
            <person name="Egan A."/>
            <person name="Galens K."/>
            <person name="Fraser-Liggett C.M."/>
            <person name="Haas B.J."/>
            <person name="Inman J.M."/>
            <person name="Kent R."/>
            <person name="Lemieux S."/>
            <person name="Malavazi I."/>
            <person name="Orvis J."/>
            <person name="Roemer T."/>
            <person name="Ronning C.M."/>
            <person name="Sundaram J.P."/>
            <person name="Sutton G."/>
            <person name="Turner G."/>
            <person name="Venter J.C."/>
            <person name="White O.R."/>
            <person name="Whitty B.R."/>
            <person name="Youngman P."/>
            <person name="Wolfe K.H."/>
            <person name="Goldman G.H."/>
            <person name="Wortman J.R."/>
            <person name="Jiang B."/>
            <person name="Denning D.W."/>
            <person name="Nierman W.C."/>
        </authorList>
    </citation>
    <scope>NUCLEOTIDE SEQUENCE [LARGE SCALE GENOMIC DNA]</scope>
    <source>
        <strain evidence="4">ATCC 1007 / CBS 513.65 / DSM 816 / NCTC 3887 / NRRL 1</strain>
    </source>
</reference>
<feature type="transmembrane region" description="Helical" evidence="2">
    <location>
        <begin position="732"/>
        <end position="753"/>
    </location>
</feature>
<name>A1C5R1_ASPCL</name>
<feature type="region of interest" description="Disordered" evidence="1">
    <location>
        <begin position="24"/>
        <end position="69"/>
    </location>
</feature>
<dbReference type="KEGG" id="act:ACLA_004430"/>
<feature type="transmembrane region" description="Helical" evidence="2">
    <location>
        <begin position="83"/>
        <end position="104"/>
    </location>
</feature>
<dbReference type="OMA" id="GLWWDQL"/>
<dbReference type="eggNOG" id="ENOG502SHDK">
    <property type="taxonomic scope" value="Eukaryota"/>
</dbReference>
<feature type="transmembrane region" description="Helical" evidence="2">
    <location>
        <begin position="684"/>
        <end position="706"/>
    </location>
</feature>
<gene>
    <name evidence="3" type="ORF">ACLA_004430</name>
</gene>
<keyword evidence="4" id="KW-1185">Reference proteome</keyword>
<feature type="transmembrane region" description="Helical" evidence="2">
    <location>
        <begin position="1327"/>
        <end position="1349"/>
    </location>
</feature>
<feature type="compositionally biased region" description="Basic and acidic residues" evidence="1">
    <location>
        <begin position="54"/>
        <end position="69"/>
    </location>
</feature>
<evidence type="ECO:0000256" key="1">
    <source>
        <dbReference type="SAM" id="MobiDB-lite"/>
    </source>
</evidence>
<evidence type="ECO:0000313" key="4">
    <source>
        <dbReference type="Proteomes" id="UP000006701"/>
    </source>
</evidence>
<dbReference type="GeneID" id="4708347"/>
<dbReference type="RefSeq" id="XP_001276455.1">
    <property type="nucleotide sequence ID" value="XM_001276454.1"/>
</dbReference>
<feature type="transmembrane region" description="Helical" evidence="2">
    <location>
        <begin position="799"/>
        <end position="822"/>
    </location>
</feature>
<feature type="transmembrane region" description="Helical" evidence="2">
    <location>
        <begin position="124"/>
        <end position="143"/>
    </location>
</feature>
<dbReference type="EMBL" id="DS027004">
    <property type="protein sequence ID" value="EAW15029.1"/>
    <property type="molecule type" value="Genomic_DNA"/>
</dbReference>
<dbReference type="PANTHER" id="PTHR37544">
    <property type="entry name" value="SPRAY-RELATED"/>
    <property type="match status" value="1"/>
</dbReference>
<dbReference type="Pfam" id="PF11915">
    <property type="entry name" value="DUF3433"/>
    <property type="match status" value="2"/>
</dbReference>
<feature type="transmembrane region" description="Helical" evidence="2">
    <location>
        <begin position="566"/>
        <end position="586"/>
    </location>
</feature>
<feature type="transmembrane region" description="Helical" evidence="2">
    <location>
        <begin position="194"/>
        <end position="219"/>
    </location>
</feature>